<dbReference type="EMBL" id="CAJEWN010000758">
    <property type="protein sequence ID" value="CAD2189598.1"/>
    <property type="molecule type" value="Genomic_DNA"/>
</dbReference>
<evidence type="ECO:0000313" key="2">
    <source>
        <dbReference type="EMBL" id="CAD2189598.1"/>
    </source>
</evidence>
<keyword evidence="1" id="KW-1133">Transmembrane helix</keyword>
<evidence type="ECO:0000313" key="3">
    <source>
        <dbReference type="Proteomes" id="UP000580250"/>
    </source>
</evidence>
<evidence type="ECO:0000256" key="1">
    <source>
        <dbReference type="SAM" id="Phobius"/>
    </source>
</evidence>
<dbReference type="Proteomes" id="UP000580250">
    <property type="component" value="Unassembled WGS sequence"/>
</dbReference>
<accession>A0A6V7WRC8</accession>
<comment type="caution">
    <text evidence="2">The sequence shown here is derived from an EMBL/GenBank/DDBJ whole genome shotgun (WGS) entry which is preliminary data.</text>
</comment>
<keyword evidence="1" id="KW-0472">Membrane</keyword>
<reference evidence="2 3" key="1">
    <citation type="submission" date="2020-08" db="EMBL/GenBank/DDBJ databases">
        <authorList>
            <person name="Koutsovoulos G."/>
            <person name="Danchin GJ E."/>
        </authorList>
    </citation>
    <scope>NUCLEOTIDE SEQUENCE [LARGE SCALE GENOMIC DNA]</scope>
</reference>
<proteinExistence type="predicted"/>
<organism evidence="2 3">
    <name type="scientific">Meloidogyne enterolobii</name>
    <name type="common">Root-knot nematode worm</name>
    <name type="synonym">Meloidogyne mayaguensis</name>
    <dbReference type="NCBI Taxonomy" id="390850"/>
    <lineage>
        <taxon>Eukaryota</taxon>
        <taxon>Metazoa</taxon>
        <taxon>Ecdysozoa</taxon>
        <taxon>Nematoda</taxon>
        <taxon>Chromadorea</taxon>
        <taxon>Rhabditida</taxon>
        <taxon>Tylenchina</taxon>
        <taxon>Tylenchomorpha</taxon>
        <taxon>Tylenchoidea</taxon>
        <taxon>Meloidogynidae</taxon>
        <taxon>Meloidogyninae</taxon>
        <taxon>Meloidogyne</taxon>
    </lineage>
</organism>
<sequence>MGSYNNNMFIVIWLIVLLQFLLIFGCIGCVLLYMYIQYKKIRKDKEHVRRLQQKYLLAHKAKF</sequence>
<name>A0A6V7WRC8_MELEN</name>
<protein>
    <submittedName>
        <fullName evidence="2">Uncharacterized protein</fullName>
    </submittedName>
</protein>
<keyword evidence="1" id="KW-0812">Transmembrane</keyword>
<dbReference type="AlphaFoldDB" id="A0A6V7WRC8"/>
<feature type="transmembrane region" description="Helical" evidence="1">
    <location>
        <begin position="12"/>
        <end position="36"/>
    </location>
</feature>
<gene>
    <name evidence="2" type="ORF">MENT_LOCUS42327</name>
</gene>